<accession>A0A9P0EPB0</accession>
<keyword evidence="6" id="KW-1185">Reference proteome</keyword>
<evidence type="ECO:0000256" key="2">
    <source>
        <dbReference type="ARBA" id="ARBA00022989"/>
    </source>
</evidence>
<dbReference type="GO" id="GO:0005524">
    <property type="term" value="F:ATP binding"/>
    <property type="evidence" value="ECO:0007669"/>
    <property type="project" value="InterPro"/>
</dbReference>
<evidence type="ECO:0000256" key="3">
    <source>
        <dbReference type="ARBA" id="ARBA00023136"/>
    </source>
</evidence>
<dbReference type="SUPFAM" id="SSF90123">
    <property type="entry name" value="ABC transporter transmembrane region"/>
    <property type="match status" value="1"/>
</dbReference>
<evidence type="ECO:0000313" key="6">
    <source>
        <dbReference type="Proteomes" id="UP000775872"/>
    </source>
</evidence>
<keyword evidence="1 4" id="KW-0812">Transmembrane</keyword>
<reference evidence="5 6" key="2">
    <citation type="submission" date="2021-10" db="EMBL/GenBank/DDBJ databases">
        <authorList>
            <person name="Piombo E."/>
        </authorList>
    </citation>
    <scope>NUCLEOTIDE SEQUENCE [LARGE SCALE GENOMIC DNA]</scope>
</reference>
<keyword evidence="3 4" id="KW-0472">Membrane</keyword>
<organism evidence="5 6">
    <name type="scientific">Clonostachys solani</name>
    <dbReference type="NCBI Taxonomy" id="160281"/>
    <lineage>
        <taxon>Eukaryota</taxon>
        <taxon>Fungi</taxon>
        <taxon>Dikarya</taxon>
        <taxon>Ascomycota</taxon>
        <taxon>Pezizomycotina</taxon>
        <taxon>Sordariomycetes</taxon>
        <taxon>Hypocreomycetidae</taxon>
        <taxon>Hypocreales</taxon>
        <taxon>Bionectriaceae</taxon>
        <taxon>Clonostachys</taxon>
    </lineage>
</organism>
<dbReference type="Gene3D" id="1.20.1560.10">
    <property type="entry name" value="ABC transporter type 1, transmembrane domain"/>
    <property type="match status" value="1"/>
</dbReference>
<feature type="transmembrane region" description="Helical" evidence="4">
    <location>
        <begin position="183"/>
        <end position="205"/>
    </location>
</feature>
<keyword evidence="2 4" id="KW-1133">Transmembrane helix</keyword>
<gene>
    <name evidence="5" type="ORF">CSOL1703_00016363</name>
</gene>
<reference evidence="6" key="1">
    <citation type="submission" date="2019-06" db="EMBL/GenBank/DDBJ databases">
        <authorList>
            <person name="Broberg M."/>
        </authorList>
    </citation>
    <scope>NUCLEOTIDE SEQUENCE [LARGE SCALE GENOMIC DNA]</scope>
</reference>
<protein>
    <submittedName>
        <fullName evidence="5">Uncharacterized protein</fullName>
    </submittedName>
</protein>
<dbReference type="EMBL" id="CABFOC020000052">
    <property type="protein sequence ID" value="CAH0054805.1"/>
    <property type="molecule type" value="Genomic_DNA"/>
</dbReference>
<evidence type="ECO:0000313" key="5">
    <source>
        <dbReference type="EMBL" id="CAH0054805.1"/>
    </source>
</evidence>
<evidence type="ECO:0000256" key="1">
    <source>
        <dbReference type="ARBA" id="ARBA00022692"/>
    </source>
</evidence>
<dbReference type="AlphaFoldDB" id="A0A9P0EPB0"/>
<sequence length="222" mass="25496">MTFLRLGEQSSTYLIESKLSADQQMIDIQKDAMEEIEQMGGYWPWIKTFSIFWKFIWPAEKNVQNKLVFVALVAVVANYLEYSSHGKLGELLDTLQNVKGSGLTIGRLAFKVFAYYGLLILQNLRIAAYRHIMQLDGKYHSRINPEQFKDAVDKALSIVTLFNSLLLDFIPRSITFVLASAKIYLIFGLWVRLLVFCGFLLSIVLEQRWFSSTVPKAEKANH</sequence>
<proteinExistence type="predicted"/>
<dbReference type="Proteomes" id="UP000775872">
    <property type="component" value="Unassembled WGS sequence"/>
</dbReference>
<dbReference type="InterPro" id="IPR036640">
    <property type="entry name" value="ABC1_TM_sf"/>
</dbReference>
<name>A0A9P0EPB0_9HYPO</name>
<comment type="caution">
    <text evidence="5">The sequence shown here is derived from an EMBL/GenBank/DDBJ whole genome shotgun (WGS) entry which is preliminary data.</text>
</comment>
<evidence type="ECO:0000256" key="4">
    <source>
        <dbReference type="SAM" id="Phobius"/>
    </source>
</evidence>
<dbReference type="GO" id="GO:0016020">
    <property type="term" value="C:membrane"/>
    <property type="evidence" value="ECO:0007669"/>
    <property type="project" value="InterPro"/>
</dbReference>